<dbReference type="EMBL" id="JWZX01001836">
    <property type="protein sequence ID" value="KOO32166.1"/>
    <property type="molecule type" value="Genomic_DNA"/>
</dbReference>
<dbReference type="PROSITE" id="PS00028">
    <property type="entry name" value="ZINC_FINGER_C2H2_1"/>
    <property type="match status" value="1"/>
</dbReference>
<accession>A0A0M0JZU1</accession>
<feature type="non-terminal residue" evidence="2">
    <location>
        <position position="1"/>
    </location>
</feature>
<sequence length="157" mass="16253">PKKFYSRGPNASVAPGGQGFTCPPNCGAFFDTADEAIKHGKEHFSVIGNGPALLIHEAQHIKGDAADFTGFKCPEASCTFKDPKSAAVWAHAAEAHGIEEDTSRCLWVGACCAVGAACRCGAVFKSHHAKQSFATHQKKCQMGAAPLPASAAAANLG</sequence>
<reference evidence="3" key="1">
    <citation type="journal article" date="2015" name="PLoS Genet.">
        <title>Genome Sequence and Transcriptome Analyses of Chrysochromulina tobin: Metabolic Tools for Enhanced Algal Fitness in the Prominent Order Prymnesiales (Haptophyceae).</title>
        <authorList>
            <person name="Hovde B.T."/>
            <person name="Deodato C.R."/>
            <person name="Hunsperger H.M."/>
            <person name="Ryken S.A."/>
            <person name="Yost W."/>
            <person name="Jha R.K."/>
            <person name="Patterson J."/>
            <person name="Monnat R.J. Jr."/>
            <person name="Barlow S.B."/>
            <person name="Starkenburg S.R."/>
            <person name="Cattolico R.A."/>
        </authorList>
    </citation>
    <scope>NUCLEOTIDE SEQUENCE</scope>
    <source>
        <strain evidence="3">CCMP291</strain>
    </source>
</reference>
<dbReference type="InterPro" id="IPR013087">
    <property type="entry name" value="Znf_C2H2_type"/>
</dbReference>
<name>A0A0M0JZU1_9EUKA</name>
<dbReference type="Proteomes" id="UP000037460">
    <property type="component" value="Unassembled WGS sequence"/>
</dbReference>
<keyword evidence="3" id="KW-1185">Reference proteome</keyword>
<organism evidence="2 3">
    <name type="scientific">Chrysochromulina tobinii</name>
    <dbReference type="NCBI Taxonomy" id="1460289"/>
    <lineage>
        <taxon>Eukaryota</taxon>
        <taxon>Haptista</taxon>
        <taxon>Haptophyta</taxon>
        <taxon>Prymnesiophyceae</taxon>
        <taxon>Prymnesiales</taxon>
        <taxon>Chrysochromulinaceae</taxon>
        <taxon>Chrysochromulina</taxon>
    </lineage>
</organism>
<evidence type="ECO:0000259" key="1">
    <source>
        <dbReference type="PROSITE" id="PS00028"/>
    </source>
</evidence>
<protein>
    <recommendedName>
        <fullName evidence="1">C2H2-type domain-containing protein</fullName>
    </recommendedName>
</protein>
<evidence type="ECO:0000313" key="2">
    <source>
        <dbReference type="EMBL" id="KOO32166.1"/>
    </source>
</evidence>
<feature type="domain" description="C2H2-type" evidence="1">
    <location>
        <begin position="22"/>
        <end position="43"/>
    </location>
</feature>
<comment type="caution">
    <text evidence="2">The sequence shown here is derived from an EMBL/GenBank/DDBJ whole genome shotgun (WGS) entry which is preliminary data.</text>
</comment>
<evidence type="ECO:0000313" key="3">
    <source>
        <dbReference type="Proteomes" id="UP000037460"/>
    </source>
</evidence>
<gene>
    <name evidence="2" type="ORF">Ctob_015704</name>
</gene>
<proteinExistence type="predicted"/>
<dbReference type="AlphaFoldDB" id="A0A0M0JZU1"/>